<gene>
    <name evidence="2" type="ORF">FGO68_gene7415</name>
</gene>
<protein>
    <submittedName>
        <fullName evidence="2">Uncharacterized protein</fullName>
    </submittedName>
</protein>
<dbReference type="EMBL" id="RRYP01007058">
    <property type="protein sequence ID" value="TNV80769.1"/>
    <property type="molecule type" value="Genomic_DNA"/>
</dbReference>
<accession>A0A8J8NV61</accession>
<reference evidence="2" key="1">
    <citation type="submission" date="2019-06" db="EMBL/GenBank/DDBJ databases">
        <authorList>
            <person name="Zheng W."/>
        </authorList>
    </citation>
    <scope>NUCLEOTIDE SEQUENCE</scope>
    <source>
        <strain evidence="2">QDHG01</strain>
    </source>
</reference>
<dbReference type="AlphaFoldDB" id="A0A8J8NV61"/>
<evidence type="ECO:0000313" key="2">
    <source>
        <dbReference type="EMBL" id="TNV80769.1"/>
    </source>
</evidence>
<keyword evidence="1" id="KW-0472">Membrane</keyword>
<evidence type="ECO:0000256" key="1">
    <source>
        <dbReference type="SAM" id="Phobius"/>
    </source>
</evidence>
<name>A0A8J8NV61_HALGN</name>
<proteinExistence type="predicted"/>
<evidence type="ECO:0000313" key="3">
    <source>
        <dbReference type="Proteomes" id="UP000785679"/>
    </source>
</evidence>
<keyword evidence="1" id="KW-0812">Transmembrane</keyword>
<feature type="transmembrane region" description="Helical" evidence="1">
    <location>
        <begin position="39"/>
        <end position="58"/>
    </location>
</feature>
<keyword evidence="3" id="KW-1185">Reference proteome</keyword>
<keyword evidence="1" id="KW-1133">Transmembrane helix</keyword>
<organism evidence="2 3">
    <name type="scientific">Halteria grandinella</name>
    <dbReference type="NCBI Taxonomy" id="5974"/>
    <lineage>
        <taxon>Eukaryota</taxon>
        <taxon>Sar</taxon>
        <taxon>Alveolata</taxon>
        <taxon>Ciliophora</taxon>
        <taxon>Intramacronucleata</taxon>
        <taxon>Spirotrichea</taxon>
        <taxon>Stichotrichia</taxon>
        <taxon>Sporadotrichida</taxon>
        <taxon>Halteriidae</taxon>
        <taxon>Halteria</taxon>
    </lineage>
</organism>
<sequence>MSLPFGVPSFSIILINLSAVVFNLAITAQSTAEQFAKKFFFKLYIIANPTFAISLLTFNNSSQILSCESPFPIKSKFFSVLAIPYNC</sequence>
<comment type="caution">
    <text evidence="2">The sequence shown here is derived from an EMBL/GenBank/DDBJ whole genome shotgun (WGS) entry which is preliminary data.</text>
</comment>
<dbReference type="Proteomes" id="UP000785679">
    <property type="component" value="Unassembled WGS sequence"/>
</dbReference>
<feature type="transmembrane region" description="Helical" evidence="1">
    <location>
        <begin position="6"/>
        <end position="27"/>
    </location>
</feature>